<feature type="transmembrane region" description="Helical" evidence="1">
    <location>
        <begin position="6"/>
        <end position="24"/>
    </location>
</feature>
<keyword evidence="3" id="KW-1185">Reference proteome</keyword>
<dbReference type="InterPro" id="IPR013879">
    <property type="entry name" value="DUF1761"/>
</dbReference>
<organism evidence="2 3">
    <name type="scientific">Mariniflexile aquimaris</name>
    <dbReference type="NCBI Taxonomy" id="881009"/>
    <lineage>
        <taxon>Bacteria</taxon>
        <taxon>Pseudomonadati</taxon>
        <taxon>Bacteroidota</taxon>
        <taxon>Flavobacteriia</taxon>
        <taxon>Flavobacteriales</taxon>
        <taxon>Flavobacteriaceae</taxon>
        <taxon>Mariniflexile</taxon>
    </lineage>
</organism>
<comment type="caution">
    <text evidence="2">The sequence shown here is derived from an EMBL/GenBank/DDBJ whole genome shotgun (WGS) entry which is preliminary data.</text>
</comment>
<accession>A0ABW3BNV3</accession>
<protein>
    <submittedName>
        <fullName evidence="2">DUF1761 domain-containing protein</fullName>
    </submittedName>
</protein>
<keyword evidence="1" id="KW-0812">Transmembrane</keyword>
<feature type="transmembrane region" description="Helical" evidence="1">
    <location>
        <begin position="110"/>
        <end position="131"/>
    </location>
</feature>
<keyword evidence="1" id="KW-0472">Membrane</keyword>
<dbReference type="EMBL" id="JBHTIB010000002">
    <property type="protein sequence ID" value="MFD0834761.1"/>
    <property type="molecule type" value="Genomic_DNA"/>
</dbReference>
<gene>
    <name evidence="2" type="ORF">ACFQ0I_03210</name>
</gene>
<name>A0ABW3BNV3_9FLAO</name>
<dbReference type="RefSeq" id="WP_379939276.1">
    <property type="nucleotide sequence ID" value="NZ_JBHTIB010000002.1"/>
</dbReference>
<evidence type="ECO:0000313" key="3">
    <source>
        <dbReference type="Proteomes" id="UP001597011"/>
    </source>
</evidence>
<dbReference type="Pfam" id="PF08570">
    <property type="entry name" value="DUF1761"/>
    <property type="match status" value="1"/>
</dbReference>
<proteinExistence type="predicted"/>
<keyword evidence="1" id="KW-1133">Transmembrane helix</keyword>
<reference evidence="3" key="1">
    <citation type="journal article" date="2019" name="Int. J. Syst. Evol. Microbiol.">
        <title>The Global Catalogue of Microorganisms (GCM) 10K type strain sequencing project: providing services to taxonomists for standard genome sequencing and annotation.</title>
        <authorList>
            <consortium name="The Broad Institute Genomics Platform"/>
            <consortium name="The Broad Institute Genome Sequencing Center for Infectious Disease"/>
            <person name="Wu L."/>
            <person name="Ma J."/>
        </authorList>
    </citation>
    <scope>NUCLEOTIDE SEQUENCE [LARGE SCALE GENOMIC DNA]</scope>
    <source>
        <strain evidence="3">CCUG 60529</strain>
    </source>
</reference>
<dbReference type="Proteomes" id="UP001597011">
    <property type="component" value="Unassembled WGS sequence"/>
</dbReference>
<evidence type="ECO:0000256" key="1">
    <source>
        <dbReference type="SAM" id="Phobius"/>
    </source>
</evidence>
<feature type="transmembrane region" description="Helical" evidence="1">
    <location>
        <begin position="138"/>
        <end position="157"/>
    </location>
</feature>
<evidence type="ECO:0000313" key="2">
    <source>
        <dbReference type="EMBL" id="MFD0834761.1"/>
    </source>
</evidence>
<sequence>MDLLNPLAIVVAAVSALVVGFIWYNPKVFGTAWMQAAGMTDEQIKGGNMLKIFGLALVFAFLLATALPGIVIHQMGAFSLVGGDEANALPSYAAFLADYSDVFRTFKHGAFHGVFTGIFIALPIIGTNALFERKSAKYIFINSGYWIVTLGVMGAIICGWR</sequence>
<feature type="transmembrane region" description="Helical" evidence="1">
    <location>
        <begin position="52"/>
        <end position="72"/>
    </location>
</feature>